<dbReference type="STRING" id="1111454.HMPREF1250_1292"/>
<reference evidence="12 13" key="1">
    <citation type="submission" date="2013-09" db="EMBL/GenBank/DDBJ databases">
        <authorList>
            <person name="Durkin A.S."/>
            <person name="Haft D.R."/>
            <person name="McCorrison J."/>
            <person name="Torralba M."/>
            <person name="Gillis M."/>
            <person name="Haft D.H."/>
            <person name="Methe B."/>
            <person name="Sutton G."/>
            <person name="Nelson K.E."/>
        </authorList>
    </citation>
    <scope>NUCLEOTIDE SEQUENCE [LARGE SCALE GENOMIC DNA]</scope>
    <source>
        <strain evidence="12 13">BV3C16-1</strain>
    </source>
</reference>
<evidence type="ECO:0000313" key="12">
    <source>
        <dbReference type="EMBL" id="ERT62496.1"/>
    </source>
</evidence>
<keyword evidence="1 9" id="KW-0560">Oxidoreductase</keyword>
<evidence type="ECO:0000256" key="3">
    <source>
        <dbReference type="ARBA" id="ARBA00052239"/>
    </source>
</evidence>
<dbReference type="FunFam" id="3.40.50.720:FF:000026">
    <property type="entry name" value="Glyoxylate/hydroxypyruvate reductase B"/>
    <property type="match status" value="1"/>
</dbReference>
<accession>U7UT65</accession>
<proteinExistence type="inferred from homology"/>
<gene>
    <name evidence="12" type="primary">pdxB_2</name>
    <name evidence="12" type="ORF">HMPREF1250_1292</name>
</gene>
<dbReference type="InterPro" id="IPR029752">
    <property type="entry name" value="D-isomer_DH_CS1"/>
</dbReference>
<dbReference type="PATRIC" id="fig|1111454.3.peg.116"/>
<dbReference type="GO" id="GO:0051287">
    <property type="term" value="F:NAD binding"/>
    <property type="evidence" value="ECO:0007669"/>
    <property type="project" value="InterPro"/>
</dbReference>
<dbReference type="InterPro" id="IPR006139">
    <property type="entry name" value="D-isomer_2_OHA_DH_cat_dom"/>
</dbReference>
<dbReference type="PANTHER" id="PTHR10996:SF283">
    <property type="entry name" value="GLYOXYLATE_HYDROXYPYRUVATE REDUCTASE B"/>
    <property type="match status" value="1"/>
</dbReference>
<dbReference type="Gene3D" id="3.40.50.720">
    <property type="entry name" value="NAD(P)-binding Rossmann-like Domain"/>
    <property type="match status" value="2"/>
</dbReference>
<dbReference type="GO" id="GO:0030267">
    <property type="term" value="F:glyoxylate reductase (NADPH) activity"/>
    <property type="evidence" value="ECO:0007669"/>
    <property type="project" value="UniProtKB-EC"/>
</dbReference>
<dbReference type="SUPFAM" id="SSF52283">
    <property type="entry name" value="Formate/glycerate dehydrogenase catalytic domain-like"/>
    <property type="match status" value="1"/>
</dbReference>
<comment type="caution">
    <text evidence="12">The sequence shown here is derived from an EMBL/GenBank/DDBJ whole genome shotgun (WGS) entry which is preliminary data.</text>
</comment>
<dbReference type="Proteomes" id="UP000017090">
    <property type="component" value="Unassembled WGS sequence"/>
</dbReference>
<evidence type="ECO:0000256" key="4">
    <source>
        <dbReference type="ARBA" id="ARBA00052769"/>
    </source>
</evidence>
<dbReference type="InterPro" id="IPR050223">
    <property type="entry name" value="D-isomer_2-hydroxyacid_DH"/>
</dbReference>
<dbReference type="GO" id="GO:0008465">
    <property type="term" value="F:hydroxypyruvate reductase (NADH) activity"/>
    <property type="evidence" value="ECO:0007669"/>
    <property type="project" value="RHEA"/>
</dbReference>
<dbReference type="SUPFAM" id="SSF51735">
    <property type="entry name" value="NAD(P)-binding Rossmann-fold domains"/>
    <property type="match status" value="1"/>
</dbReference>
<evidence type="ECO:0000256" key="9">
    <source>
        <dbReference type="RuleBase" id="RU003719"/>
    </source>
</evidence>
<sequence>MTDKTIVLISGPINKHVLPPLERDGRFEIRKPEKGLHFTAEELKSKISDAQILIVAYQSVITREILSAGERLGLVIQPFVGYENVDVDACTALGIPFCNTASIGTEAVAELGMALVFAAYRNLPQNCAYAKSGGWQRRGAAPFLFGQTVSGSVMGILGLGHIGLRLAELAQGCGMTVLYHNRRRHEAAESAGMTWVTTDELYKAADIVADVLPLTAETKHFVDRAAFRKMKDSALFLNIGRGDTVDTTALTEALRTGEIAKAALDVIDIEPLPPQHALYQMDNVIITPHIGGMTRQSWAAKGNGTAANIISFCNGQGVRDCVNGRALGIRENKKVRL</sequence>
<dbReference type="GO" id="GO:0005829">
    <property type="term" value="C:cytosol"/>
    <property type="evidence" value="ECO:0007669"/>
    <property type="project" value="TreeGrafter"/>
</dbReference>
<dbReference type="OrthoDB" id="9805416at2"/>
<dbReference type="EC" id="1.1.1.79" evidence="6"/>
<comment type="catalytic activity">
    <reaction evidence="2">
        <text>(R)-glycerate + NAD(+) = 3-hydroxypyruvate + NADH + H(+)</text>
        <dbReference type="Rhea" id="RHEA:17905"/>
        <dbReference type="ChEBI" id="CHEBI:15378"/>
        <dbReference type="ChEBI" id="CHEBI:16659"/>
        <dbReference type="ChEBI" id="CHEBI:17180"/>
        <dbReference type="ChEBI" id="CHEBI:57540"/>
        <dbReference type="ChEBI" id="CHEBI:57945"/>
        <dbReference type="EC" id="1.1.1.81"/>
    </reaction>
</comment>
<evidence type="ECO:0000256" key="8">
    <source>
        <dbReference type="ARBA" id="ARBA00073362"/>
    </source>
</evidence>
<feature type="domain" description="D-isomer specific 2-hydroxyacid dehydrogenase catalytic" evidence="10">
    <location>
        <begin position="7"/>
        <end position="323"/>
    </location>
</feature>
<dbReference type="RefSeq" id="WP_023052670.1">
    <property type="nucleotide sequence ID" value="NZ_AWXA01000004.1"/>
</dbReference>
<evidence type="ECO:0000259" key="11">
    <source>
        <dbReference type="Pfam" id="PF02826"/>
    </source>
</evidence>
<evidence type="ECO:0000256" key="1">
    <source>
        <dbReference type="ARBA" id="ARBA00023002"/>
    </source>
</evidence>
<comment type="similarity">
    <text evidence="5">Belongs to the D-isomer specific 2-hydroxyacid dehydrogenase family. GhrB subfamily.</text>
</comment>
<dbReference type="GO" id="GO:0120509">
    <property type="term" value="F:hydroxypyruvate reductase (NADPH) activity"/>
    <property type="evidence" value="ECO:0007669"/>
    <property type="project" value="RHEA"/>
</dbReference>
<dbReference type="PROSITE" id="PS00065">
    <property type="entry name" value="D_2_HYDROXYACID_DH_1"/>
    <property type="match status" value="1"/>
</dbReference>
<feature type="domain" description="D-isomer specific 2-hydroxyacid dehydrogenase NAD-binding" evidence="11">
    <location>
        <begin position="113"/>
        <end position="291"/>
    </location>
</feature>
<dbReference type="EMBL" id="AWXA01000004">
    <property type="protein sequence ID" value="ERT62496.1"/>
    <property type="molecule type" value="Genomic_DNA"/>
</dbReference>
<dbReference type="Pfam" id="PF00389">
    <property type="entry name" value="2-Hacid_dh"/>
    <property type="match status" value="1"/>
</dbReference>
<dbReference type="EC" id="1.1.1.81" evidence="7"/>
<name>U7UT65_9FIRM</name>
<protein>
    <recommendedName>
        <fullName evidence="8">Glyoxylate/hydroxypyruvate reductase B</fullName>
        <ecNumber evidence="6">1.1.1.79</ecNumber>
        <ecNumber evidence="7">1.1.1.81</ecNumber>
    </recommendedName>
</protein>
<dbReference type="InterPro" id="IPR006140">
    <property type="entry name" value="D-isomer_DH_NAD-bd"/>
</dbReference>
<organism evidence="12 13">
    <name type="scientific">Megasphaera vaginalis</name>
    <name type="common">ex Srinivasan et al. 2021</name>
    <dbReference type="NCBI Taxonomy" id="1111454"/>
    <lineage>
        <taxon>Bacteria</taxon>
        <taxon>Bacillati</taxon>
        <taxon>Bacillota</taxon>
        <taxon>Negativicutes</taxon>
        <taxon>Veillonellales</taxon>
        <taxon>Veillonellaceae</taxon>
        <taxon>Megasphaera</taxon>
    </lineage>
</organism>
<comment type="catalytic activity">
    <reaction evidence="3">
        <text>(R)-glycerate + NADP(+) = 3-hydroxypyruvate + NADPH + H(+)</text>
        <dbReference type="Rhea" id="RHEA:18657"/>
        <dbReference type="ChEBI" id="CHEBI:15378"/>
        <dbReference type="ChEBI" id="CHEBI:16659"/>
        <dbReference type="ChEBI" id="CHEBI:17180"/>
        <dbReference type="ChEBI" id="CHEBI:57783"/>
        <dbReference type="ChEBI" id="CHEBI:58349"/>
        <dbReference type="EC" id="1.1.1.81"/>
    </reaction>
</comment>
<keyword evidence="13" id="KW-1185">Reference proteome</keyword>
<evidence type="ECO:0000256" key="5">
    <source>
        <dbReference type="ARBA" id="ARBA00061278"/>
    </source>
</evidence>
<evidence type="ECO:0000256" key="7">
    <source>
        <dbReference type="ARBA" id="ARBA00066674"/>
    </source>
</evidence>
<dbReference type="eggNOG" id="COG1052">
    <property type="taxonomic scope" value="Bacteria"/>
</dbReference>
<evidence type="ECO:0000256" key="2">
    <source>
        <dbReference type="ARBA" id="ARBA00051801"/>
    </source>
</evidence>
<evidence type="ECO:0000313" key="13">
    <source>
        <dbReference type="Proteomes" id="UP000017090"/>
    </source>
</evidence>
<evidence type="ECO:0000256" key="6">
    <source>
        <dbReference type="ARBA" id="ARBA00066661"/>
    </source>
</evidence>
<dbReference type="Pfam" id="PF02826">
    <property type="entry name" value="2-Hacid_dh_C"/>
    <property type="match status" value="1"/>
</dbReference>
<evidence type="ECO:0000259" key="10">
    <source>
        <dbReference type="Pfam" id="PF00389"/>
    </source>
</evidence>
<comment type="catalytic activity">
    <reaction evidence="4">
        <text>glycolate + NADP(+) = glyoxylate + NADPH + H(+)</text>
        <dbReference type="Rhea" id="RHEA:10992"/>
        <dbReference type="ChEBI" id="CHEBI:15378"/>
        <dbReference type="ChEBI" id="CHEBI:29805"/>
        <dbReference type="ChEBI" id="CHEBI:36655"/>
        <dbReference type="ChEBI" id="CHEBI:57783"/>
        <dbReference type="ChEBI" id="CHEBI:58349"/>
        <dbReference type="EC" id="1.1.1.79"/>
    </reaction>
</comment>
<dbReference type="PANTHER" id="PTHR10996">
    <property type="entry name" value="2-HYDROXYACID DEHYDROGENASE-RELATED"/>
    <property type="match status" value="1"/>
</dbReference>
<dbReference type="AlphaFoldDB" id="U7UT65"/>
<dbReference type="InterPro" id="IPR036291">
    <property type="entry name" value="NAD(P)-bd_dom_sf"/>
</dbReference>